<dbReference type="InterPro" id="IPR015995">
    <property type="entry name" value="MlrC_N"/>
</dbReference>
<feature type="domain" description="Microcystin LR degradation protein MlrC C-terminal" evidence="1">
    <location>
        <begin position="303"/>
        <end position="457"/>
    </location>
</feature>
<evidence type="ECO:0000313" key="3">
    <source>
        <dbReference type="EMBL" id="SVA30455.1"/>
    </source>
</evidence>
<dbReference type="EMBL" id="UINC01006928">
    <property type="protein sequence ID" value="SVA30455.1"/>
    <property type="molecule type" value="Genomic_DNA"/>
</dbReference>
<gene>
    <name evidence="3" type="ORF">METZ01_LOCUS83309</name>
</gene>
<dbReference type="InterPro" id="IPR009197">
    <property type="entry name" value="MlrC"/>
</dbReference>
<accession>A0A381UQL2</accession>
<evidence type="ECO:0000259" key="2">
    <source>
        <dbReference type="Pfam" id="PF07364"/>
    </source>
</evidence>
<reference evidence="3" key="1">
    <citation type="submission" date="2018-05" db="EMBL/GenBank/DDBJ databases">
        <authorList>
            <person name="Lanie J.A."/>
            <person name="Ng W.-L."/>
            <person name="Kazmierczak K.M."/>
            <person name="Andrzejewski T.M."/>
            <person name="Davidsen T.M."/>
            <person name="Wayne K.J."/>
            <person name="Tettelin H."/>
            <person name="Glass J.I."/>
            <person name="Rusch D."/>
            <person name="Podicherti R."/>
            <person name="Tsui H.-C.T."/>
            <person name="Winkler M.E."/>
        </authorList>
    </citation>
    <scope>NUCLEOTIDE SEQUENCE</scope>
</reference>
<evidence type="ECO:0000259" key="1">
    <source>
        <dbReference type="Pfam" id="PF07171"/>
    </source>
</evidence>
<proteinExistence type="predicted"/>
<feature type="domain" description="Microcystin LR degradation protein MlrC N-terminal" evidence="2">
    <location>
        <begin position="2"/>
        <end position="291"/>
    </location>
</feature>
<name>A0A381UQL2_9ZZZZ</name>
<dbReference type="PIRSF" id="PIRSF012702">
    <property type="entry name" value="UCP012702"/>
    <property type="match status" value="1"/>
</dbReference>
<dbReference type="Pfam" id="PF07364">
    <property type="entry name" value="DUF1485"/>
    <property type="match status" value="1"/>
</dbReference>
<evidence type="ECO:0008006" key="4">
    <source>
        <dbReference type="Google" id="ProtNLM"/>
    </source>
</evidence>
<sequence>MKILIAGFQHETNTFAPSKADWDDFVQGGGMPCMTHGSDILDLKGINIPVGGFLDAMHGEPHQIVPVIWTAACPSAHVTEDAFERITGKIVEAASEIQPDAVYLDIHGAMVAEHVDDGEGELLKRLRTVVGQGVPVVGSLDLHANVTQLMLEQADALVAYRTYPHVDMAETGERAAFLLKHYMEGGNRLFKASRRIPFLIPLHGQCTDMEPASQTYEYLESLEHGSINSMSFTPGFPAADFPECGALVWGYGTNQSEVESAVDSLTDHINEREHEWWIDIHKPDQAVKEAIRLSKGAERPVVIADTQDNPGAGGNSNTTGMLRALVANQASDAALGILFDPEAAEAAHKTGVGKTITLGLGGEPALGDHPFEGTFSIDFLSNGDLTVKGPMMRGAKISLGPTACLRTDGVSVVVGSSKVQMLDRELYRVGGVEPEQMKILVNKSSVHFRADFTPIAHS</sequence>
<dbReference type="AlphaFoldDB" id="A0A381UQL2"/>
<feature type="non-terminal residue" evidence="3">
    <location>
        <position position="458"/>
    </location>
</feature>
<organism evidence="3">
    <name type="scientific">marine metagenome</name>
    <dbReference type="NCBI Taxonomy" id="408172"/>
    <lineage>
        <taxon>unclassified sequences</taxon>
        <taxon>metagenomes</taxon>
        <taxon>ecological metagenomes</taxon>
    </lineage>
</organism>
<protein>
    <recommendedName>
        <fullName evidence="4">Microcystin LR degradation protein MlrC N-terminal domain-containing protein</fullName>
    </recommendedName>
</protein>
<dbReference type="Pfam" id="PF07171">
    <property type="entry name" value="MlrC_C"/>
    <property type="match status" value="1"/>
</dbReference>
<dbReference type="InterPro" id="IPR010799">
    <property type="entry name" value="MlrC_C"/>
</dbReference>